<dbReference type="InterPro" id="IPR010432">
    <property type="entry name" value="RDD"/>
</dbReference>
<organism evidence="7 8">
    <name type="scientific">Luethyella okanaganae</name>
    <dbReference type="NCBI Taxonomy" id="69372"/>
    <lineage>
        <taxon>Bacteria</taxon>
        <taxon>Bacillati</taxon>
        <taxon>Actinomycetota</taxon>
        <taxon>Actinomycetes</taxon>
        <taxon>Micrococcales</taxon>
        <taxon>Microbacteriaceae</taxon>
        <taxon>Luethyella</taxon>
    </lineage>
</organism>
<proteinExistence type="predicted"/>
<dbReference type="PANTHER" id="PTHR38480">
    <property type="entry name" value="SLR0254 PROTEIN"/>
    <property type="match status" value="1"/>
</dbReference>
<dbReference type="Proteomes" id="UP001596306">
    <property type="component" value="Unassembled WGS sequence"/>
</dbReference>
<dbReference type="EMBL" id="JBHSTP010000001">
    <property type="protein sequence ID" value="MFC6354827.1"/>
    <property type="molecule type" value="Genomic_DNA"/>
</dbReference>
<evidence type="ECO:0000259" key="6">
    <source>
        <dbReference type="Pfam" id="PF06271"/>
    </source>
</evidence>
<keyword evidence="3 5" id="KW-1133">Transmembrane helix</keyword>
<feature type="transmembrane region" description="Helical" evidence="5">
    <location>
        <begin position="123"/>
        <end position="148"/>
    </location>
</feature>
<protein>
    <submittedName>
        <fullName evidence="7">RDD family protein</fullName>
    </submittedName>
</protein>
<evidence type="ECO:0000256" key="3">
    <source>
        <dbReference type="ARBA" id="ARBA00022989"/>
    </source>
</evidence>
<comment type="subcellular location">
    <subcellularLocation>
        <location evidence="1">Membrane</location>
        <topology evidence="1">Multi-pass membrane protein</topology>
    </subcellularLocation>
</comment>
<evidence type="ECO:0000256" key="2">
    <source>
        <dbReference type="ARBA" id="ARBA00022692"/>
    </source>
</evidence>
<accession>A0ABW1VC63</accession>
<keyword evidence="8" id="KW-1185">Reference proteome</keyword>
<dbReference type="RefSeq" id="WP_386726766.1">
    <property type="nucleotide sequence ID" value="NZ_JBHSTP010000001.1"/>
</dbReference>
<dbReference type="Pfam" id="PF06271">
    <property type="entry name" value="RDD"/>
    <property type="match status" value="1"/>
</dbReference>
<name>A0ABW1VC63_9MICO</name>
<feature type="transmembrane region" description="Helical" evidence="5">
    <location>
        <begin position="71"/>
        <end position="92"/>
    </location>
</feature>
<sequence>MAQPVPPSTALVSQRDDEALVTGEAVALDVRPAGVILRGAGTLIDWALSLALFLLAAFAVMTIAGSRLDPALATALTTASLVFAIVVVPTVVETATGGRSLGKLAIGARIVRDDGGAIQLRHAFIRALVGVFEIYMTFGGLAAMTGLLNAKAKRLGDMIAGTYSQMERVPAYDQPVYGVPLPLTEWARIVDVAKMPDPLSRRIAQFLAQASKLTPETRVRLAADLAQEASPYVSPLPRVPAEMFLAGVIAMRRDREYAALMIEREHMLRLAPALTGLPHGFPER</sequence>
<reference evidence="8" key="1">
    <citation type="journal article" date="2019" name="Int. J. Syst. Evol. Microbiol.">
        <title>The Global Catalogue of Microorganisms (GCM) 10K type strain sequencing project: providing services to taxonomists for standard genome sequencing and annotation.</title>
        <authorList>
            <consortium name="The Broad Institute Genomics Platform"/>
            <consortium name="The Broad Institute Genome Sequencing Center for Infectious Disease"/>
            <person name="Wu L."/>
            <person name="Ma J."/>
        </authorList>
    </citation>
    <scope>NUCLEOTIDE SEQUENCE [LARGE SCALE GENOMIC DNA]</scope>
    <source>
        <strain evidence="8">CCUG 43304</strain>
    </source>
</reference>
<feature type="domain" description="RDD" evidence="6">
    <location>
        <begin position="33"/>
        <end position="161"/>
    </location>
</feature>
<evidence type="ECO:0000313" key="7">
    <source>
        <dbReference type="EMBL" id="MFC6354827.1"/>
    </source>
</evidence>
<comment type="caution">
    <text evidence="7">The sequence shown here is derived from an EMBL/GenBank/DDBJ whole genome shotgun (WGS) entry which is preliminary data.</text>
</comment>
<dbReference type="PANTHER" id="PTHR38480:SF1">
    <property type="entry name" value="SLR0254 PROTEIN"/>
    <property type="match status" value="1"/>
</dbReference>
<evidence type="ECO:0000313" key="8">
    <source>
        <dbReference type="Proteomes" id="UP001596306"/>
    </source>
</evidence>
<gene>
    <name evidence="7" type="ORF">ACFQB0_01690</name>
</gene>
<keyword evidence="4 5" id="KW-0472">Membrane</keyword>
<evidence type="ECO:0000256" key="1">
    <source>
        <dbReference type="ARBA" id="ARBA00004141"/>
    </source>
</evidence>
<evidence type="ECO:0000256" key="5">
    <source>
        <dbReference type="SAM" id="Phobius"/>
    </source>
</evidence>
<feature type="transmembrane region" description="Helical" evidence="5">
    <location>
        <begin position="46"/>
        <end position="64"/>
    </location>
</feature>
<evidence type="ECO:0000256" key="4">
    <source>
        <dbReference type="ARBA" id="ARBA00023136"/>
    </source>
</evidence>
<keyword evidence="2 5" id="KW-0812">Transmembrane</keyword>